<dbReference type="InParanoid" id="A0A1S3IAK3"/>
<dbReference type="SMART" id="SM00875">
    <property type="entry name" value="BACK"/>
    <property type="match status" value="1"/>
</dbReference>
<keyword evidence="4" id="KW-1185">Reference proteome</keyword>
<dbReference type="Gene3D" id="2.120.10.80">
    <property type="entry name" value="Kelch-type beta propeller"/>
    <property type="match status" value="1"/>
</dbReference>
<dbReference type="PIRSF" id="PIRSF037037">
    <property type="entry name" value="Kelch-like_protein_gigaxonin"/>
    <property type="match status" value="1"/>
</dbReference>
<dbReference type="RefSeq" id="XP_013395295.1">
    <property type="nucleotide sequence ID" value="XM_013539841.1"/>
</dbReference>
<dbReference type="PROSITE" id="PS50097">
    <property type="entry name" value="BTB"/>
    <property type="match status" value="1"/>
</dbReference>
<dbReference type="Pfam" id="PF24681">
    <property type="entry name" value="Kelch_KLHDC2_KLHL20_DRC7"/>
    <property type="match status" value="1"/>
</dbReference>
<evidence type="ECO:0000259" key="3">
    <source>
        <dbReference type="PROSITE" id="PS50097"/>
    </source>
</evidence>
<reference evidence="5" key="1">
    <citation type="submission" date="2025-08" db="UniProtKB">
        <authorList>
            <consortium name="RefSeq"/>
        </authorList>
    </citation>
    <scope>IDENTIFICATION</scope>
    <source>
        <tissue evidence="5">Gonads</tissue>
    </source>
</reference>
<gene>
    <name evidence="5" type="primary">LOC106162533</name>
</gene>
<evidence type="ECO:0000256" key="2">
    <source>
        <dbReference type="ARBA" id="ARBA00022737"/>
    </source>
</evidence>
<dbReference type="Gene3D" id="3.30.710.10">
    <property type="entry name" value="Potassium Channel Kv1.1, Chain A"/>
    <property type="match status" value="1"/>
</dbReference>
<dbReference type="GeneID" id="106162533"/>
<accession>A0A1S3IAK3</accession>
<dbReference type="SUPFAM" id="SSF117281">
    <property type="entry name" value="Kelch motif"/>
    <property type="match status" value="1"/>
</dbReference>
<dbReference type="CDD" id="cd18186">
    <property type="entry name" value="BTB_POZ_ZBTB_KLHL-like"/>
    <property type="match status" value="1"/>
</dbReference>
<keyword evidence="1" id="KW-0880">Kelch repeat</keyword>
<dbReference type="SMART" id="SM00225">
    <property type="entry name" value="BTB"/>
    <property type="match status" value="1"/>
</dbReference>
<evidence type="ECO:0000313" key="5">
    <source>
        <dbReference type="RefSeq" id="XP_013395295.1"/>
    </source>
</evidence>
<dbReference type="SMART" id="SM00612">
    <property type="entry name" value="Kelch"/>
    <property type="match status" value="4"/>
</dbReference>
<dbReference type="InterPro" id="IPR011333">
    <property type="entry name" value="SKP1/BTB/POZ_sf"/>
</dbReference>
<protein>
    <submittedName>
        <fullName evidence="5">Kelch-like protein 32</fullName>
    </submittedName>
</protein>
<dbReference type="Pfam" id="PF07707">
    <property type="entry name" value="BACK"/>
    <property type="match status" value="1"/>
</dbReference>
<dbReference type="AlphaFoldDB" id="A0A1S3IAK3"/>
<dbReference type="InterPro" id="IPR011705">
    <property type="entry name" value="BACK"/>
</dbReference>
<dbReference type="PANTHER" id="PTHR45632:SF3">
    <property type="entry name" value="KELCH-LIKE PROTEIN 32"/>
    <property type="match status" value="1"/>
</dbReference>
<evidence type="ECO:0000313" key="4">
    <source>
        <dbReference type="Proteomes" id="UP000085678"/>
    </source>
</evidence>
<dbReference type="Proteomes" id="UP000085678">
    <property type="component" value="Unplaced"/>
</dbReference>
<evidence type="ECO:0000256" key="1">
    <source>
        <dbReference type="ARBA" id="ARBA00022441"/>
    </source>
</evidence>
<keyword evidence="2" id="KW-0677">Repeat</keyword>
<organism evidence="4 5">
    <name type="scientific">Lingula anatina</name>
    <name type="common">Brachiopod</name>
    <name type="synonym">Lingula unguis</name>
    <dbReference type="NCBI Taxonomy" id="7574"/>
    <lineage>
        <taxon>Eukaryota</taxon>
        <taxon>Metazoa</taxon>
        <taxon>Spiralia</taxon>
        <taxon>Lophotrochozoa</taxon>
        <taxon>Brachiopoda</taxon>
        <taxon>Linguliformea</taxon>
        <taxon>Lingulata</taxon>
        <taxon>Lingulida</taxon>
        <taxon>Linguloidea</taxon>
        <taxon>Lingulidae</taxon>
        <taxon>Lingula</taxon>
    </lineage>
</organism>
<dbReference type="STRING" id="7574.A0A1S3IAK3"/>
<dbReference type="Gene3D" id="1.25.40.420">
    <property type="match status" value="1"/>
</dbReference>
<sequence length="592" mass="67690">MHDTSMDPSSFTDSLQVLKLSEGKHRFVNKNYKKVSARMYDYNCDVKLTVGDKTFSAHRDILSEASDYFSAMFSHDMQEKQMKDIELFEISPIGFAAMLEYFYHGHVSLDAEKIQDVIEASQFFQVGWLSELCCYYLIYHLSIENYGLVLDLMDRYALDDLNPDIFEYIGQSFIPLSEEPNFKLIQYELLYKILASDHFIAAPEGYILKTVLDWLDHNSDRLKHLEEIVGLIRFPCLNSQQLEEIREDLLAYPGIEALVTEAKEYQANPYSQCLVASERTRVRGAQPLVSMISAVDDAESIQFKVPGIPGMCEQPLSTSSLSLVLEYASVTFMGDFAFAAGGYGRSYCSTNVMYRLDPRWQVWIECAPMQDNRVNFALVNDGRYLYAIGGVDHTEQDQELLLDTVERYDPEENQWISLPKLPVPCFDIAAAVKDGCIFVSGGISDNPLDSVPVSHMSVFYPTNISWESKAPMLHTRQGHSMSLYNNKLYVFGGYSSEDGWNMRDCFINEVYDIMTDQWTELTPTPEEFGHFQRSVTVFGHKLYIIGGTSSERYLFKYDFETNQFEEKEYCGPHYLKIGVLPVAGFPKLEDEG</sequence>
<dbReference type="InterPro" id="IPR017096">
    <property type="entry name" value="BTB-kelch_protein"/>
</dbReference>
<dbReference type="OrthoDB" id="45365at2759"/>
<name>A0A1S3IAK3_LINAN</name>
<dbReference type="PANTHER" id="PTHR45632">
    <property type="entry name" value="LD33804P"/>
    <property type="match status" value="1"/>
</dbReference>
<dbReference type="InterPro" id="IPR015915">
    <property type="entry name" value="Kelch-typ_b-propeller"/>
</dbReference>
<proteinExistence type="predicted"/>
<dbReference type="KEGG" id="lak:106162533"/>
<dbReference type="SUPFAM" id="SSF54695">
    <property type="entry name" value="POZ domain"/>
    <property type="match status" value="1"/>
</dbReference>
<dbReference type="InterPro" id="IPR000210">
    <property type="entry name" value="BTB/POZ_dom"/>
</dbReference>
<feature type="domain" description="BTB" evidence="3">
    <location>
        <begin position="44"/>
        <end position="111"/>
    </location>
</feature>
<dbReference type="InterPro" id="IPR006652">
    <property type="entry name" value="Kelch_1"/>
</dbReference>
<dbReference type="Pfam" id="PF00651">
    <property type="entry name" value="BTB"/>
    <property type="match status" value="1"/>
</dbReference>